<feature type="domain" description="Pyrroline-5-carboxylate reductase catalytic N-terminal" evidence="4">
    <location>
        <begin position="5"/>
        <end position="97"/>
    </location>
</feature>
<evidence type="ECO:0000259" key="4">
    <source>
        <dbReference type="Pfam" id="PF03807"/>
    </source>
</evidence>
<dbReference type="PROSITE" id="PS00521">
    <property type="entry name" value="P5CR"/>
    <property type="match status" value="1"/>
</dbReference>
<dbReference type="InterPro" id="IPR008927">
    <property type="entry name" value="6-PGluconate_DH-like_C_sf"/>
</dbReference>
<dbReference type="SUPFAM" id="SSF51735">
    <property type="entry name" value="NAD(P)-binding Rossmann-fold domains"/>
    <property type="match status" value="1"/>
</dbReference>
<evidence type="ECO:0000256" key="2">
    <source>
        <dbReference type="ARBA" id="ARBA00022857"/>
    </source>
</evidence>
<evidence type="ECO:0000256" key="3">
    <source>
        <dbReference type="ARBA" id="ARBA00023002"/>
    </source>
</evidence>
<dbReference type="Pfam" id="PF14748">
    <property type="entry name" value="P5CR_dimer"/>
    <property type="match status" value="1"/>
</dbReference>
<dbReference type="InterPro" id="IPR000304">
    <property type="entry name" value="Pyrroline-COOH_reductase"/>
</dbReference>
<dbReference type="Pfam" id="PF03807">
    <property type="entry name" value="F420_oxidored"/>
    <property type="match status" value="1"/>
</dbReference>
<comment type="similarity">
    <text evidence="1">Belongs to the pyrroline-5-carboxylate reductase family.</text>
</comment>
<dbReference type="NCBIfam" id="TIGR00112">
    <property type="entry name" value="proC"/>
    <property type="match status" value="1"/>
</dbReference>
<name>A0A3B1B8H0_9ZZZZ</name>
<dbReference type="AlphaFoldDB" id="A0A3B1B8H0"/>
<evidence type="ECO:0000259" key="5">
    <source>
        <dbReference type="Pfam" id="PF14748"/>
    </source>
</evidence>
<dbReference type="EC" id="1.5.1.2" evidence="6"/>
<keyword evidence="3 6" id="KW-0560">Oxidoreductase</keyword>
<accession>A0A3B1B8H0</accession>
<dbReference type="PANTHER" id="PTHR11645:SF0">
    <property type="entry name" value="PYRROLINE-5-CARBOXYLATE REDUCTASE 3"/>
    <property type="match status" value="1"/>
</dbReference>
<evidence type="ECO:0000313" key="6">
    <source>
        <dbReference type="EMBL" id="VAX12402.1"/>
    </source>
</evidence>
<dbReference type="InterPro" id="IPR028939">
    <property type="entry name" value="P5C_Rdtase_cat_N"/>
</dbReference>
<dbReference type="PIRSF" id="PIRSF000193">
    <property type="entry name" value="Pyrrol-5-carb_rd"/>
    <property type="match status" value="1"/>
</dbReference>
<dbReference type="Gene3D" id="1.10.3730.10">
    <property type="entry name" value="ProC C-terminal domain-like"/>
    <property type="match status" value="1"/>
</dbReference>
<gene>
    <name evidence="6" type="ORF">MNBD_GAMMA24-120</name>
</gene>
<dbReference type="SUPFAM" id="SSF48179">
    <property type="entry name" value="6-phosphogluconate dehydrogenase C-terminal domain-like"/>
    <property type="match status" value="1"/>
</dbReference>
<dbReference type="HAMAP" id="MF_01925">
    <property type="entry name" value="P5C_reductase"/>
    <property type="match status" value="1"/>
</dbReference>
<dbReference type="FunFam" id="1.10.3730.10:FF:000001">
    <property type="entry name" value="Pyrroline-5-carboxylate reductase"/>
    <property type="match status" value="1"/>
</dbReference>
<sequence length="276" mass="29182">MDKLKIGFIGAGNMARSLIGGLIASGLPVENIQASAPDIEHLNALANDFGIQINTDNQVLADHSDVVVLTVKPQILKPVCLALQSRQDCLYLSVAAGIPTASISHWLEQKAEAGPLAVIRAMPNTPALLQTGASALYATPHASETQRESAEAIMRAVGLALWVEDEAQMDAVTALSGSGPAYHFLFMEAMISAARELGLNEANARLLTVQTAFGAAKMALEIDEEPATLRRNVTSPGGTTERAIQTFQQGGFEKLVAAALSSARDRARELAEELGK</sequence>
<dbReference type="GO" id="GO:0055129">
    <property type="term" value="P:L-proline biosynthetic process"/>
    <property type="evidence" value="ECO:0007669"/>
    <property type="project" value="TreeGrafter"/>
</dbReference>
<dbReference type="InterPro" id="IPR036291">
    <property type="entry name" value="NAD(P)-bd_dom_sf"/>
</dbReference>
<protein>
    <submittedName>
        <fullName evidence="6">Pyrroline-5-carboxylate reductase</fullName>
        <ecNumber evidence="6">1.5.1.2</ecNumber>
    </submittedName>
</protein>
<evidence type="ECO:0000256" key="1">
    <source>
        <dbReference type="ARBA" id="ARBA00005525"/>
    </source>
</evidence>
<dbReference type="Gene3D" id="3.40.50.720">
    <property type="entry name" value="NAD(P)-binding Rossmann-like Domain"/>
    <property type="match status" value="1"/>
</dbReference>
<dbReference type="EMBL" id="UOFZ01000036">
    <property type="protein sequence ID" value="VAX12402.1"/>
    <property type="molecule type" value="Genomic_DNA"/>
</dbReference>
<feature type="domain" description="Pyrroline-5-carboxylate reductase dimerisation" evidence="5">
    <location>
        <begin position="166"/>
        <end position="270"/>
    </location>
</feature>
<organism evidence="6">
    <name type="scientific">hydrothermal vent metagenome</name>
    <dbReference type="NCBI Taxonomy" id="652676"/>
    <lineage>
        <taxon>unclassified sequences</taxon>
        <taxon>metagenomes</taxon>
        <taxon>ecological metagenomes</taxon>
    </lineage>
</organism>
<dbReference type="InterPro" id="IPR029036">
    <property type="entry name" value="P5CR_dimer"/>
</dbReference>
<dbReference type="InterPro" id="IPR053790">
    <property type="entry name" value="P5CR-like_CS"/>
</dbReference>
<dbReference type="GO" id="GO:0004735">
    <property type="term" value="F:pyrroline-5-carboxylate reductase activity"/>
    <property type="evidence" value="ECO:0007669"/>
    <property type="project" value="UniProtKB-EC"/>
</dbReference>
<reference evidence="6" key="1">
    <citation type="submission" date="2018-06" db="EMBL/GenBank/DDBJ databases">
        <authorList>
            <person name="Zhirakovskaya E."/>
        </authorList>
    </citation>
    <scope>NUCLEOTIDE SEQUENCE</scope>
</reference>
<proteinExistence type="inferred from homology"/>
<dbReference type="PANTHER" id="PTHR11645">
    <property type="entry name" value="PYRROLINE-5-CARBOXYLATE REDUCTASE"/>
    <property type="match status" value="1"/>
</dbReference>
<keyword evidence="2" id="KW-0521">NADP</keyword>